<gene>
    <name evidence="2" type="ORF">FKY71_01480</name>
</gene>
<reference evidence="2 3" key="1">
    <citation type="submission" date="2019-06" db="EMBL/GenBank/DDBJ databases">
        <title>Metagenome assembled Genome of Spiribacter salinus SL48-SHIP from the microbial mat of Salt Lake 48 (Novosibirsk region, Russia).</title>
        <authorList>
            <person name="Shipova A."/>
            <person name="Rozanov A.S."/>
            <person name="Bryanskaya A.V."/>
            <person name="Peltek S.E."/>
        </authorList>
    </citation>
    <scope>NUCLEOTIDE SEQUENCE [LARGE SCALE GENOMIC DNA]</scope>
    <source>
        <strain evidence="2">SL48-SHIP-2</strain>
    </source>
</reference>
<dbReference type="EMBL" id="VIFK01000004">
    <property type="protein sequence ID" value="TQF00843.1"/>
    <property type="molecule type" value="Genomic_DNA"/>
</dbReference>
<name>A0A540VVQ3_9GAMM</name>
<feature type="signal peptide" evidence="1">
    <location>
        <begin position="1"/>
        <end position="21"/>
    </location>
</feature>
<organism evidence="2 3">
    <name type="scientific">Spiribacter salinus</name>
    <dbReference type="NCBI Taxonomy" id="1335746"/>
    <lineage>
        <taxon>Bacteria</taxon>
        <taxon>Pseudomonadati</taxon>
        <taxon>Pseudomonadota</taxon>
        <taxon>Gammaproteobacteria</taxon>
        <taxon>Chromatiales</taxon>
        <taxon>Ectothiorhodospiraceae</taxon>
        <taxon>Spiribacter</taxon>
    </lineage>
</organism>
<keyword evidence="1" id="KW-0732">Signal</keyword>
<dbReference type="Pfam" id="PF06082">
    <property type="entry name" value="YjbH"/>
    <property type="match status" value="1"/>
</dbReference>
<sequence length="703" mass="76862">MRRTSSIIGIALSTASPTALTSEGMTTEAVNMYGLPSGLVDMPTAETAPDAQLTTSVSYFGGTTKTQLAFQLTPRLSGTFRYAAIRGFTPFPAYTLSSYYDRSFDLHYRLLDETRRRPAVAVGLRDLLGTGLYGGEYVVATKSLGDKVRVTGGLGWGRLGSYNPIGQMGDRPTDLIGGGGVPNYDRWFRGDVAPFAGISYQHSDKLSFALEYSSDAYADEEADGVFEHRSPFNFGVNYQYSDSVSLSAYYMHGSELGVNVSFALNPRSSPVVGSGDTAPQTVAVRDARSARDLGWTLEPDAKTRAETRLERLLAQEGIVLEALHLDGTSAEALIRNERYDIEAQAVGRTMRVMSRVLPASVETFEVTQSSNGMPLGSISLARTDLEQLEFSPSDVVLERVSFSADTRASDLTPLDNAYPRFSWHAGPQVKLSVFDPDSPVRADLLAKFEGQYHFAPGWVASGSVNYKLAGNLDGLSPNATGVDPVNPPHKVRSDAREYAKGRGPKIDHLTLAKYGRLGDNLYGRLTLGYLEQMYAGVSGEVLWKKPDSRLALGAELNYVAQRDYDQRFGVQDYKIATGHVSGYYDLGNGFHTQLDVGRYLAGDWGATLSLDREFGNGWRIGAYATFTDLPFESFGEGSFDKGIRITTPLSWAIGNSTKRSSQTTLQSLTRDGGARLNVNGRLYDTVRETHGADMAKTWGRFWR</sequence>
<accession>A0A540VVQ3</accession>
<dbReference type="Proteomes" id="UP000315400">
    <property type="component" value="Unassembled WGS sequence"/>
</dbReference>
<comment type="caution">
    <text evidence="2">The sequence shown here is derived from an EMBL/GenBank/DDBJ whole genome shotgun (WGS) entry which is preliminary data.</text>
</comment>
<evidence type="ECO:0000313" key="2">
    <source>
        <dbReference type="EMBL" id="TQF00843.1"/>
    </source>
</evidence>
<evidence type="ECO:0000313" key="3">
    <source>
        <dbReference type="Proteomes" id="UP000315400"/>
    </source>
</evidence>
<feature type="chain" id="PRO_5022243270" evidence="1">
    <location>
        <begin position="22"/>
        <end position="703"/>
    </location>
</feature>
<proteinExistence type="predicted"/>
<dbReference type="InterPro" id="IPR010344">
    <property type="entry name" value="YbjH"/>
</dbReference>
<protein>
    <submittedName>
        <fullName evidence="2">YjbH domain-containing protein</fullName>
    </submittedName>
</protein>
<dbReference type="AlphaFoldDB" id="A0A540VVQ3"/>
<evidence type="ECO:0000256" key="1">
    <source>
        <dbReference type="SAM" id="SignalP"/>
    </source>
</evidence>